<sequence>MTPPAKRRRLSPPELNADVTGEILLRLAPDDPALLVRCSLVCKSWRRLLTADPVFLRRRREFHSRRRPPPLLGFLFNQFFELPDVACFAPTSSLRRLPHPHHHDWSALDARHDGLVLFHAMLSCDAEEAAGEHQLVVWDPMTGRRWGIDFPSSLENFNFSAALLCAADGCDHHRHCNGGVSPFLVAVASTGRYGLTSAAIYSSETGAWGDEIEHEGPDDAVKIGNPGVQVGNAIYFLCIGSARIVELDTSARNLTMFDSPVAGRGWLAEQDNGLLITAEGGGGGVVGFAFARGSMLYLWSREATGGDGAMKWTPRRGINLDPLLLTVPRRRRPHDHFITEKLNLVGFADGIRVIFAEIGGEVFTIEVSSRRGKRVYRREGIHAVIPFMSFYTPSPGTNLPVPIEQL</sequence>
<dbReference type="PANTHER" id="PTHR32133">
    <property type="entry name" value="OS07G0120400 PROTEIN"/>
    <property type="match status" value="1"/>
</dbReference>
<evidence type="ECO:0000259" key="2">
    <source>
        <dbReference type="Pfam" id="PF23635"/>
    </source>
</evidence>
<dbReference type="Gramene" id="LPERR11G14550.1">
    <property type="protein sequence ID" value="LPERR11G14550.1"/>
    <property type="gene ID" value="LPERR11G14550"/>
</dbReference>
<dbReference type="EnsemblPlants" id="LPERR11G14550.1">
    <property type="protein sequence ID" value="LPERR11G14550.1"/>
    <property type="gene ID" value="LPERR11G14550"/>
</dbReference>
<dbReference type="PANTHER" id="PTHR32133:SF366">
    <property type="entry name" value="OS07G0122900 PROTEIN"/>
    <property type="match status" value="1"/>
</dbReference>
<evidence type="ECO:0000313" key="4">
    <source>
        <dbReference type="Proteomes" id="UP000032180"/>
    </source>
</evidence>
<dbReference type="InterPro" id="IPR001810">
    <property type="entry name" value="F-box_dom"/>
</dbReference>
<dbReference type="Gene3D" id="1.20.1280.50">
    <property type="match status" value="1"/>
</dbReference>
<dbReference type="InterPro" id="IPR036047">
    <property type="entry name" value="F-box-like_dom_sf"/>
</dbReference>
<dbReference type="Pfam" id="PF00646">
    <property type="entry name" value="F-box"/>
    <property type="match status" value="1"/>
</dbReference>
<evidence type="ECO:0000313" key="3">
    <source>
        <dbReference type="EnsemblPlants" id="LPERR11G14550.1"/>
    </source>
</evidence>
<keyword evidence="4" id="KW-1185">Reference proteome</keyword>
<reference evidence="4" key="2">
    <citation type="submission" date="2013-12" db="EMBL/GenBank/DDBJ databases">
        <authorList>
            <person name="Yu Y."/>
            <person name="Lee S."/>
            <person name="de Baynast K."/>
            <person name="Wissotski M."/>
            <person name="Liu L."/>
            <person name="Talag J."/>
            <person name="Goicoechea J."/>
            <person name="Angelova A."/>
            <person name="Jetty R."/>
            <person name="Kudrna D."/>
            <person name="Golser W."/>
            <person name="Rivera L."/>
            <person name="Zhang J."/>
            <person name="Wing R."/>
        </authorList>
    </citation>
    <scope>NUCLEOTIDE SEQUENCE</scope>
</reference>
<proteinExistence type="predicted"/>
<accession>A0A0D9XTJ3</accession>
<reference evidence="3 4" key="1">
    <citation type="submission" date="2012-08" db="EMBL/GenBank/DDBJ databases">
        <title>Oryza genome evolution.</title>
        <authorList>
            <person name="Wing R.A."/>
        </authorList>
    </citation>
    <scope>NUCLEOTIDE SEQUENCE</scope>
</reference>
<feature type="domain" description="F-box protein AT5G49610-like beta-propeller" evidence="2">
    <location>
        <begin position="176"/>
        <end position="393"/>
    </location>
</feature>
<protein>
    <submittedName>
        <fullName evidence="3">Uncharacterized protein</fullName>
    </submittedName>
</protein>
<organism evidence="3 4">
    <name type="scientific">Leersia perrieri</name>
    <dbReference type="NCBI Taxonomy" id="77586"/>
    <lineage>
        <taxon>Eukaryota</taxon>
        <taxon>Viridiplantae</taxon>
        <taxon>Streptophyta</taxon>
        <taxon>Embryophyta</taxon>
        <taxon>Tracheophyta</taxon>
        <taxon>Spermatophyta</taxon>
        <taxon>Magnoliopsida</taxon>
        <taxon>Liliopsida</taxon>
        <taxon>Poales</taxon>
        <taxon>Poaceae</taxon>
        <taxon>BOP clade</taxon>
        <taxon>Oryzoideae</taxon>
        <taxon>Oryzeae</taxon>
        <taxon>Oryzinae</taxon>
        <taxon>Leersia</taxon>
    </lineage>
</organism>
<dbReference type="eggNOG" id="ENOG502SKDB">
    <property type="taxonomic scope" value="Eukaryota"/>
</dbReference>
<dbReference type="HOGENOM" id="CLU_017945_2_1_1"/>
<dbReference type="SUPFAM" id="SSF81383">
    <property type="entry name" value="F-box domain"/>
    <property type="match status" value="1"/>
</dbReference>
<dbReference type="Proteomes" id="UP000032180">
    <property type="component" value="Chromosome 11"/>
</dbReference>
<dbReference type="AlphaFoldDB" id="A0A0D9XTJ3"/>
<feature type="domain" description="F-box" evidence="1">
    <location>
        <begin position="15"/>
        <end position="53"/>
    </location>
</feature>
<evidence type="ECO:0000259" key="1">
    <source>
        <dbReference type="Pfam" id="PF00646"/>
    </source>
</evidence>
<reference evidence="3" key="3">
    <citation type="submission" date="2015-04" db="UniProtKB">
        <authorList>
            <consortium name="EnsemblPlants"/>
        </authorList>
    </citation>
    <scope>IDENTIFICATION</scope>
</reference>
<dbReference type="Pfam" id="PF23635">
    <property type="entry name" value="Beta-prop_AT5G49610-like"/>
    <property type="match status" value="1"/>
</dbReference>
<dbReference type="InterPro" id="IPR056594">
    <property type="entry name" value="AT5G49610-like_b-prop"/>
</dbReference>
<name>A0A0D9XTJ3_9ORYZ</name>